<keyword evidence="1" id="KW-0479">Metal-binding</keyword>
<gene>
    <name evidence="5" type="ORF">PFICI_14215</name>
</gene>
<evidence type="ECO:0000313" key="5">
    <source>
        <dbReference type="EMBL" id="ETS74349.1"/>
    </source>
</evidence>
<dbReference type="AlphaFoldDB" id="W3WKT6"/>
<dbReference type="eggNOG" id="KOG2965">
    <property type="taxonomic scope" value="Eukaryota"/>
</dbReference>
<accession>W3WKT6</accession>
<organism evidence="5 6">
    <name type="scientific">Pestalotiopsis fici (strain W106-1 / CGMCC3.15140)</name>
    <dbReference type="NCBI Taxonomy" id="1229662"/>
    <lineage>
        <taxon>Eukaryota</taxon>
        <taxon>Fungi</taxon>
        <taxon>Dikarya</taxon>
        <taxon>Ascomycota</taxon>
        <taxon>Pezizomycotina</taxon>
        <taxon>Sordariomycetes</taxon>
        <taxon>Xylariomycetidae</taxon>
        <taxon>Amphisphaeriales</taxon>
        <taxon>Sporocadaceae</taxon>
        <taxon>Pestalotiopsis</taxon>
    </lineage>
</organism>
<evidence type="ECO:0000256" key="3">
    <source>
        <dbReference type="ARBA" id="ARBA00023211"/>
    </source>
</evidence>
<evidence type="ECO:0000256" key="2">
    <source>
        <dbReference type="ARBA" id="ARBA00022801"/>
    </source>
</evidence>
<dbReference type="STRING" id="1229662.W3WKT6"/>
<dbReference type="InParanoid" id="W3WKT6"/>
<dbReference type="GO" id="GO:0005829">
    <property type="term" value="C:cytosol"/>
    <property type="evidence" value="ECO:0007669"/>
    <property type="project" value="TreeGrafter"/>
</dbReference>
<sequence>MALAKSITIISSPYHLGVRDAAVGAGPTALLAAGFADAIQQQGIAVRVVELESVEEFDGEIGRLFELLRRTSKTVTQVVQQNSFPILLAGNCSTTVGVQAGYAAARNIVPSCVWFDAHDDFNTPDVLASGYLDSMPVAMLAGLGWKTLLASIPGFKPLDLQRQLVHCGMRDVTELERSRVVEARFPVIWGDTEKQVDFEGELHRLLKDKKLGETMVHLDLDALDTSVGNVNKFSAPGGLLEDDLERCLRMIPSESKPVSLTIASYDPSFDKDRRIPPVAINGVVAFVKSLIAQGFLEGTSETASRAI</sequence>
<dbReference type="PROSITE" id="PS51409">
    <property type="entry name" value="ARGINASE_2"/>
    <property type="match status" value="1"/>
</dbReference>
<keyword evidence="6" id="KW-1185">Reference proteome</keyword>
<keyword evidence="2" id="KW-0378">Hydrolase</keyword>
<protein>
    <recommendedName>
        <fullName evidence="7">Arginase</fullName>
    </recommendedName>
</protein>
<dbReference type="GO" id="GO:0004053">
    <property type="term" value="F:arginase activity"/>
    <property type="evidence" value="ECO:0007669"/>
    <property type="project" value="TreeGrafter"/>
</dbReference>
<evidence type="ECO:0000256" key="1">
    <source>
        <dbReference type="ARBA" id="ARBA00022723"/>
    </source>
</evidence>
<evidence type="ECO:0000256" key="4">
    <source>
        <dbReference type="PROSITE-ProRule" id="PRU00742"/>
    </source>
</evidence>
<dbReference type="InterPro" id="IPR006035">
    <property type="entry name" value="Ureohydrolase"/>
</dbReference>
<dbReference type="Proteomes" id="UP000030651">
    <property type="component" value="Unassembled WGS sequence"/>
</dbReference>
<dbReference type="EMBL" id="KI912120">
    <property type="protein sequence ID" value="ETS74349.1"/>
    <property type="molecule type" value="Genomic_DNA"/>
</dbReference>
<dbReference type="Gene3D" id="3.40.800.10">
    <property type="entry name" value="Ureohydrolase domain"/>
    <property type="match status" value="1"/>
</dbReference>
<dbReference type="CDD" id="cd09999">
    <property type="entry name" value="Arginase-like_1"/>
    <property type="match status" value="1"/>
</dbReference>
<dbReference type="InterPro" id="IPR023696">
    <property type="entry name" value="Ureohydrolase_dom_sf"/>
</dbReference>
<dbReference type="PANTHER" id="PTHR43782:SF3">
    <property type="entry name" value="ARGINASE"/>
    <property type="match status" value="1"/>
</dbReference>
<evidence type="ECO:0008006" key="7">
    <source>
        <dbReference type="Google" id="ProtNLM"/>
    </source>
</evidence>
<dbReference type="KEGG" id="pfy:PFICI_14215"/>
<keyword evidence="3" id="KW-0464">Manganese</keyword>
<dbReference type="Pfam" id="PF00491">
    <property type="entry name" value="Arginase"/>
    <property type="match status" value="1"/>
</dbReference>
<proteinExistence type="inferred from homology"/>
<dbReference type="HOGENOM" id="CLU_079447_0_0_1"/>
<dbReference type="OMA" id="FKMIPSK"/>
<dbReference type="GeneID" id="19279228"/>
<dbReference type="OrthoDB" id="9992747at2759"/>
<dbReference type="PANTHER" id="PTHR43782">
    <property type="entry name" value="ARGINASE"/>
    <property type="match status" value="1"/>
</dbReference>
<dbReference type="SUPFAM" id="SSF52768">
    <property type="entry name" value="Arginase/deacetylase"/>
    <property type="match status" value="1"/>
</dbReference>
<dbReference type="GO" id="GO:0030145">
    <property type="term" value="F:manganese ion binding"/>
    <property type="evidence" value="ECO:0007669"/>
    <property type="project" value="TreeGrafter"/>
</dbReference>
<dbReference type="GO" id="GO:0005634">
    <property type="term" value="C:nucleus"/>
    <property type="evidence" value="ECO:0007669"/>
    <property type="project" value="TreeGrafter"/>
</dbReference>
<evidence type="ECO:0000313" key="6">
    <source>
        <dbReference type="Proteomes" id="UP000030651"/>
    </source>
</evidence>
<dbReference type="RefSeq" id="XP_007840987.1">
    <property type="nucleotide sequence ID" value="XM_007842796.1"/>
</dbReference>
<comment type="similarity">
    <text evidence="4">Belongs to the arginase family.</text>
</comment>
<reference evidence="6" key="1">
    <citation type="journal article" date="2015" name="BMC Genomics">
        <title>Genomic and transcriptomic analysis of the endophytic fungus Pestalotiopsis fici reveals its lifestyle and high potential for synthesis of natural products.</title>
        <authorList>
            <person name="Wang X."/>
            <person name="Zhang X."/>
            <person name="Liu L."/>
            <person name="Xiang M."/>
            <person name="Wang W."/>
            <person name="Sun X."/>
            <person name="Che Y."/>
            <person name="Guo L."/>
            <person name="Liu G."/>
            <person name="Guo L."/>
            <person name="Wang C."/>
            <person name="Yin W.B."/>
            <person name="Stadler M."/>
            <person name="Zhang X."/>
            <person name="Liu X."/>
        </authorList>
    </citation>
    <scope>NUCLEOTIDE SEQUENCE [LARGE SCALE GENOMIC DNA]</scope>
    <source>
        <strain evidence="6">W106-1 / CGMCC3.15140</strain>
    </source>
</reference>
<name>W3WKT6_PESFW</name>
<dbReference type="PRINTS" id="PR00116">
    <property type="entry name" value="ARGINASE"/>
</dbReference>